<evidence type="ECO:0000256" key="1">
    <source>
        <dbReference type="ARBA" id="ARBA00002986"/>
    </source>
</evidence>
<dbReference type="PANTHER" id="PTHR43804:SF7">
    <property type="entry name" value="LD18447P"/>
    <property type="match status" value="1"/>
</dbReference>
<dbReference type="PROSITE" id="PS00745">
    <property type="entry name" value="RF_PROK_I"/>
    <property type="match status" value="1"/>
</dbReference>
<organism evidence="12 13">
    <name type="scientific">Rubellicoccus peritrichatus</name>
    <dbReference type="NCBI Taxonomy" id="3080537"/>
    <lineage>
        <taxon>Bacteria</taxon>
        <taxon>Pseudomonadati</taxon>
        <taxon>Verrucomicrobiota</taxon>
        <taxon>Opitutia</taxon>
        <taxon>Puniceicoccales</taxon>
        <taxon>Cerasicoccaceae</taxon>
        <taxon>Rubellicoccus</taxon>
    </lineage>
</organism>
<keyword evidence="5 7" id="KW-0963">Cytoplasm</keyword>
<evidence type="ECO:0000313" key="13">
    <source>
        <dbReference type="Proteomes" id="UP001304300"/>
    </source>
</evidence>
<comment type="function">
    <text evidence="1 7">Peptide chain release factor 1 directs the termination of translation in response to the peptide chain termination codons UAG and UAA.</text>
</comment>
<evidence type="ECO:0000256" key="8">
    <source>
        <dbReference type="NCBIfam" id="TIGR00019"/>
    </source>
</evidence>
<evidence type="ECO:0000259" key="11">
    <source>
        <dbReference type="PROSITE" id="PS00745"/>
    </source>
</evidence>
<keyword evidence="4 7" id="KW-0488">Methylation</keyword>
<keyword evidence="9" id="KW-0175">Coiled coil</keyword>
<evidence type="ECO:0000256" key="9">
    <source>
        <dbReference type="SAM" id="Coils"/>
    </source>
</evidence>
<dbReference type="InterPro" id="IPR050057">
    <property type="entry name" value="Prokaryotic/Mito_RF"/>
</dbReference>
<dbReference type="Gene3D" id="3.30.70.1660">
    <property type="match status" value="2"/>
</dbReference>
<gene>
    <name evidence="7 12" type="primary">prfA</name>
    <name evidence="12" type="ORF">RZN69_02610</name>
</gene>
<evidence type="ECO:0000256" key="6">
    <source>
        <dbReference type="ARBA" id="ARBA00022917"/>
    </source>
</evidence>
<feature type="domain" description="Prokaryotic-type class I peptide chain release factors" evidence="11">
    <location>
        <begin position="229"/>
        <end position="245"/>
    </location>
</feature>
<feature type="modified residue" description="N5-methylglutamine" evidence="7">
    <location>
        <position position="236"/>
    </location>
</feature>
<accession>A0AAQ3LCK0</accession>
<reference evidence="12 13" key="1">
    <citation type="submission" date="2023-10" db="EMBL/GenBank/DDBJ databases">
        <title>Rubellicoccus peritrichatus gen. nov., sp. nov., isolated from an algae of coral reef tank.</title>
        <authorList>
            <person name="Luo J."/>
        </authorList>
    </citation>
    <scope>NUCLEOTIDE SEQUENCE [LARGE SCALE GENOMIC DNA]</scope>
    <source>
        <strain evidence="12 13">CR14</strain>
    </source>
</reference>
<sequence length="365" mass="41307">MEGIPDIEPFRKRRAEIDELMAVPDFFSDQRRATELSREHTWTGNLIELYERLEQAESDLAGNRELISDAEADEELKELAELELEELEHKREKLRNELLVAMLPPDPSDSRNTIVEIRAGAGGDEASLFASVLWRMYHRYADIKGWKIEPMGANETEAGGFREVSFLVTGEDVYKDLKYESGVHRVQRVPTTEASGRIHTSTATVAVLPEAEEVDIEIRPDDLEITVARASGPGGQGVNTTDSAVQIIHKPSGLIVKCADERSQLKNKLKAMTVLRSRLLERKQREEQEKYAAHRRNQVGTGDRSERIRTYNFPQSRLTDHRIGLSLQSLPQIVEGELEELVIALRQADNEARLKAMMEANKQAQ</sequence>
<comment type="PTM">
    <text evidence="7">Methylated by PrmC. Methylation increases the termination efficiency of RF1.</text>
</comment>
<dbReference type="HAMAP" id="MF_00093">
    <property type="entry name" value="Rel_fac_1"/>
    <property type="match status" value="1"/>
</dbReference>
<dbReference type="InterPro" id="IPR045853">
    <property type="entry name" value="Pep_chain_release_fac_I_sf"/>
</dbReference>
<protein>
    <recommendedName>
        <fullName evidence="7 8">Peptide chain release factor 1</fullName>
        <shortName evidence="7">RF-1</shortName>
    </recommendedName>
</protein>
<dbReference type="FunFam" id="3.30.70.1660:FF:000004">
    <property type="entry name" value="Peptide chain release factor 1"/>
    <property type="match status" value="1"/>
</dbReference>
<name>A0AAQ3LCK0_9BACT</name>
<dbReference type="AlphaFoldDB" id="A0AAQ3LCK0"/>
<dbReference type="Pfam" id="PF03462">
    <property type="entry name" value="PCRF"/>
    <property type="match status" value="1"/>
</dbReference>
<dbReference type="InterPro" id="IPR000352">
    <property type="entry name" value="Pep_chain_release_fac_I"/>
</dbReference>
<evidence type="ECO:0000256" key="2">
    <source>
        <dbReference type="ARBA" id="ARBA00004496"/>
    </source>
</evidence>
<comment type="similarity">
    <text evidence="3 7">Belongs to the prokaryotic/mitochondrial release factor family.</text>
</comment>
<dbReference type="RefSeq" id="WP_317834448.1">
    <property type="nucleotide sequence ID" value="NZ_CP136920.1"/>
</dbReference>
<dbReference type="NCBIfam" id="NF001859">
    <property type="entry name" value="PRK00591.1"/>
    <property type="match status" value="1"/>
</dbReference>
<evidence type="ECO:0000313" key="12">
    <source>
        <dbReference type="EMBL" id="WOO41964.1"/>
    </source>
</evidence>
<evidence type="ECO:0000256" key="5">
    <source>
        <dbReference type="ARBA" id="ARBA00022490"/>
    </source>
</evidence>
<evidence type="ECO:0000256" key="4">
    <source>
        <dbReference type="ARBA" id="ARBA00022481"/>
    </source>
</evidence>
<keyword evidence="6 7" id="KW-0648">Protein biosynthesis</keyword>
<dbReference type="EMBL" id="CP136920">
    <property type="protein sequence ID" value="WOO41964.1"/>
    <property type="molecule type" value="Genomic_DNA"/>
</dbReference>
<dbReference type="SMART" id="SM00937">
    <property type="entry name" value="PCRF"/>
    <property type="match status" value="1"/>
</dbReference>
<dbReference type="Pfam" id="PF00472">
    <property type="entry name" value="RF-1"/>
    <property type="match status" value="1"/>
</dbReference>
<dbReference type="GO" id="GO:0005829">
    <property type="term" value="C:cytosol"/>
    <property type="evidence" value="ECO:0007669"/>
    <property type="project" value="UniProtKB-ARBA"/>
</dbReference>
<dbReference type="Gene3D" id="3.30.160.20">
    <property type="match status" value="1"/>
</dbReference>
<dbReference type="PANTHER" id="PTHR43804">
    <property type="entry name" value="LD18447P"/>
    <property type="match status" value="1"/>
</dbReference>
<dbReference type="KEGG" id="puo:RZN69_02610"/>
<dbReference type="GO" id="GO:0016149">
    <property type="term" value="F:translation release factor activity, codon specific"/>
    <property type="evidence" value="ECO:0007669"/>
    <property type="project" value="UniProtKB-UniRule"/>
</dbReference>
<dbReference type="Gene3D" id="6.10.140.1950">
    <property type="match status" value="1"/>
</dbReference>
<evidence type="ECO:0000256" key="10">
    <source>
        <dbReference type="SAM" id="MobiDB-lite"/>
    </source>
</evidence>
<dbReference type="SUPFAM" id="SSF75620">
    <property type="entry name" value="Release factor"/>
    <property type="match status" value="1"/>
</dbReference>
<dbReference type="FunFam" id="3.30.160.20:FF:000004">
    <property type="entry name" value="Peptide chain release factor 1"/>
    <property type="match status" value="1"/>
</dbReference>
<dbReference type="NCBIfam" id="TIGR00019">
    <property type="entry name" value="prfA"/>
    <property type="match status" value="1"/>
</dbReference>
<dbReference type="FunFam" id="3.30.70.1660:FF:000002">
    <property type="entry name" value="Peptide chain release factor 1"/>
    <property type="match status" value="1"/>
</dbReference>
<proteinExistence type="inferred from homology"/>
<dbReference type="InterPro" id="IPR005139">
    <property type="entry name" value="PCRF"/>
</dbReference>
<dbReference type="InterPro" id="IPR004373">
    <property type="entry name" value="RF-1"/>
</dbReference>
<comment type="subcellular location">
    <subcellularLocation>
        <location evidence="2 7">Cytoplasm</location>
    </subcellularLocation>
</comment>
<feature type="coiled-coil region" evidence="9">
    <location>
        <begin position="53"/>
        <end position="97"/>
    </location>
</feature>
<keyword evidence="13" id="KW-1185">Reference proteome</keyword>
<evidence type="ECO:0000256" key="7">
    <source>
        <dbReference type="HAMAP-Rule" id="MF_00093"/>
    </source>
</evidence>
<evidence type="ECO:0000256" key="3">
    <source>
        <dbReference type="ARBA" id="ARBA00010835"/>
    </source>
</evidence>
<dbReference type="Proteomes" id="UP001304300">
    <property type="component" value="Chromosome"/>
</dbReference>
<feature type="region of interest" description="Disordered" evidence="10">
    <location>
        <begin position="285"/>
        <end position="307"/>
    </location>
</feature>